<keyword evidence="2 4" id="KW-0863">Zinc-finger</keyword>
<proteinExistence type="predicted"/>
<name>A0A3P3YZ37_LEIBR</name>
<feature type="compositionally biased region" description="Polar residues" evidence="5">
    <location>
        <begin position="400"/>
        <end position="423"/>
    </location>
</feature>
<evidence type="ECO:0000256" key="2">
    <source>
        <dbReference type="ARBA" id="ARBA00022771"/>
    </source>
</evidence>
<dbReference type="Pfam" id="PF13639">
    <property type="entry name" value="zf-RING_2"/>
    <property type="match status" value="1"/>
</dbReference>
<keyword evidence="3" id="KW-0862">Zinc</keyword>
<evidence type="ECO:0000256" key="5">
    <source>
        <dbReference type="SAM" id="MobiDB-lite"/>
    </source>
</evidence>
<dbReference type="EMBL" id="LS997608">
    <property type="protein sequence ID" value="SYZ63255.1"/>
    <property type="molecule type" value="Genomic_DNA"/>
</dbReference>
<dbReference type="InterPro" id="IPR001841">
    <property type="entry name" value="Znf_RING"/>
</dbReference>
<keyword evidence="1" id="KW-0479">Metal-binding</keyword>
<feature type="region of interest" description="Disordered" evidence="5">
    <location>
        <begin position="106"/>
        <end position="129"/>
    </location>
</feature>
<evidence type="ECO:0000256" key="1">
    <source>
        <dbReference type="ARBA" id="ARBA00022723"/>
    </source>
</evidence>
<dbReference type="Proteomes" id="UP000319462">
    <property type="component" value="Chromosome 9"/>
</dbReference>
<dbReference type="AlphaFoldDB" id="A0A3P3YZ37"/>
<dbReference type="GO" id="GO:0008270">
    <property type="term" value="F:zinc ion binding"/>
    <property type="evidence" value="ECO:0007669"/>
    <property type="project" value="UniProtKB-KW"/>
</dbReference>
<dbReference type="KEGG" id="lbz:LBRM_09_0340"/>
<feature type="compositionally biased region" description="Low complexity" evidence="5">
    <location>
        <begin position="299"/>
        <end position="308"/>
    </location>
</feature>
<dbReference type="PROSITE" id="PS50089">
    <property type="entry name" value="ZF_RING_2"/>
    <property type="match status" value="1"/>
</dbReference>
<accession>A0A3P3YZ37</accession>
<evidence type="ECO:0000313" key="7">
    <source>
        <dbReference type="EMBL" id="SYZ63255.1"/>
    </source>
</evidence>
<dbReference type="SMART" id="SM00184">
    <property type="entry name" value="RING"/>
    <property type="match status" value="1"/>
</dbReference>
<dbReference type="RefSeq" id="XP_001562650.1">
    <property type="nucleotide sequence ID" value="XM_001562600.1"/>
</dbReference>
<dbReference type="VEuPathDB" id="TriTrypDB:LbrM.09.0340"/>
<evidence type="ECO:0000256" key="4">
    <source>
        <dbReference type="PROSITE-ProRule" id="PRU00175"/>
    </source>
</evidence>
<gene>
    <name evidence="7" type="ORF">LBRM2904_09.0370</name>
</gene>
<feature type="domain" description="RING-type" evidence="6">
    <location>
        <begin position="751"/>
        <end position="848"/>
    </location>
</feature>
<dbReference type="SUPFAM" id="SSF57850">
    <property type="entry name" value="RING/U-box"/>
    <property type="match status" value="1"/>
</dbReference>
<evidence type="ECO:0000259" key="6">
    <source>
        <dbReference type="PROSITE" id="PS50089"/>
    </source>
</evidence>
<organism evidence="7 8">
    <name type="scientific">Leishmania braziliensis MHOM/BR/75/M2904</name>
    <dbReference type="NCBI Taxonomy" id="420245"/>
    <lineage>
        <taxon>Eukaryota</taxon>
        <taxon>Discoba</taxon>
        <taxon>Euglenozoa</taxon>
        <taxon>Kinetoplastea</taxon>
        <taxon>Metakinetoplastina</taxon>
        <taxon>Trypanosomatida</taxon>
        <taxon>Trypanosomatidae</taxon>
        <taxon>Leishmaniinae</taxon>
        <taxon>Leishmania</taxon>
        <taxon>Leishmania braziliensis species complex</taxon>
    </lineage>
</organism>
<dbReference type="InterPro" id="IPR013083">
    <property type="entry name" value="Znf_RING/FYVE/PHD"/>
</dbReference>
<evidence type="ECO:0000256" key="3">
    <source>
        <dbReference type="ARBA" id="ARBA00022833"/>
    </source>
</evidence>
<dbReference type="PANTHER" id="PTHR15710">
    <property type="entry name" value="E3 UBIQUITIN-PROTEIN LIGASE PRAJA"/>
    <property type="match status" value="1"/>
</dbReference>
<reference evidence="7 8" key="1">
    <citation type="submission" date="2018-09" db="EMBL/GenBank/DDBJ databases">
        <authorList>
            <person name="Peiro R."/>
            <person name="Begona"/>
            <person name="Cbmso G."/>
            <person name="Lopez M."/>
            <person name="Gonzalez S."/>
        </authorList>
    </citation>
    <scope>NUCLEOTIDE SEQUENCE [LARGE SCALE GENOMIC DNA]</scope>
</reference>
<dbReference type="Gene3D" id="3.30.40.10">
    <property type="entry name" value="Zinc/RING finger domain, C3HC4 (zinc finger)"/>
    <property type="match status" value="1"/>
</dbReference>
<feature type="region of interest" description="Disordered" evidence="5">
    <location>
        <begin position="390"/>
        <end position="423"/>
    </location>
</feature>
<feature type="region of interest" description="Disordered" evidence="5">
    <location>
        <begin position="299"/>
        <end position="361"/>
    </location>
</feature>
<protein>
    <submittedName>
        <fullName evidence="7">Ring_finger_domain_containing_protein</fullName>
    </submittedName>
</protein>
<evidence type="ECO:0000313" key="8">
    <source>
        <dbReference type="Proteomes" id="UP000319462"/>
    </source>
</evidence>
<sequence>MKSAIKVFRELEATSQLPPTTPQQHITPPTVLLPATLGMVPPELAAMAAMAEPACTGGVGGTMPPLSPSVTNNTAAMSPQASIQMCMAPALALSPFSKSPMLMDSTKVQDTDDGCSVSKPPTWPPPQSPYTALRMDGGSDPSDRSSTVHARIAPAVGSLDDDSAYGPLTSASSIEATRLSHSTLESSLEVNTSANQFNAEDVTPSTTNTITTGCGSWRRSHSDARLDKARCCSPISPCPHAQAHHEPRPACEASLTCGGAVASRVGCMDHHPPLFPAFSESVCAFYPLTNVKEPTSASAAAPAISSRSASHEQVSRGRPSIAPKNAAPHQALEKPQPTPQSPLSTTTDTVSATPRSKAPVGLALQENTMITILDTLSGADCTTSSTLCAAPTPPPLRSGSLPSQSTSTVDAKPNSVSNRRGSSTPAAAAAIAMATAVASRRRVPLPASSATTMPSPPPPPPCMRLSYTSNVNNAHGSPSSTCTSAMSGAIALVPIGIQPAIATAASSFFAATACQSPAYAAVSTSDPPTSSSGVATAPPLPASDLGLSAASTVLSMSSVPTLAALDTPGKDFADARTPATSPLRPAYWAFPCAPTGSMTVILAAPEVSWHSLTSRVMTPPASSAGAAISDSCSQNCIGDCGVHGAGTPFMDRCSSSASMATPRAVSPGTLTALPASSVRLDSQRASGSRGAMWTSAGQTYRNVLVHGGRGSGSIAAVTASGSGYSLGLPLYSSQPQLLCTPVPLDDTESVCAICLEGRASKTHTTEINEASAPLQPSRAAEGGSSQKNDSAAAVISNTATVADEGAEQGAVRGVKPGSCLLSLPCGHCYHQNCVQRWLIESQSCPTCRRDLTRDATLN</sequence>
<feature type="region of interest" description="Disordered" evidence="5">
    <location>
        <begin position="769"/>
        <end position="790"/>
    </location>
</feature>